<dbReference type="Proteomes" id="UP001362999">
    <property type="component" value="Unassembled WGS sequence"/>
</dbReference>
<evidence type="ECO:0000313" key="1">
    <source>
        <dbReference type="EMBL" id="KAK7059496.1"/>
    </source>
</evidence>
<name>A0AAW0E4X4_9AGAR</name>
<dbReference type="AlphaFoldDB" id="A0AAW0E4X4"/>
<reference evidence="1 2" key="1">
    <citation type="journal article" date="2024" name="J Genomics">
        <title>Draft genome sequencing and assembly of Favolaschia claudopus CIRM-BRFM 2984 isolated from oak limbs.</title>
        <authorList>
            <person name="Navarro D."/>
            <person name="Drula E."/>
            <person name="Chaduli D."/>
            <person name="Cazenave R."/>
            <person name="Ahrendt S."/>
            <person name="Wang J."/>
            <person name="Lipzen A."/>
            <person name="Daum C."/>
            <person name="Barry K."/>
            <person name="Grigoriev I.V."/>
            <person name="Favel A."/>
            <person name="Rosso M.N."/>
            <person name="Martin F."/>
        </authorList>
    </citation>
    <scope>NUCLEOTIDE SEQUENCE [LARGE SCALE GENOMIC DNA]</scope>
    <source>
        <strain evidence="1 2">CIRM-BRFM 2984</strain>
    </source>
</reference>
<organism evidence="1 2">
    <name type="scientific">Favolaschia claudopus</name>
    <dbReference type="NCBI Taxonomy" id="2862362"/>
    <lineage>
        <taxon>Eukaryota</taxon>
        <taxon>Fungi</taxon>
        <taxon>Dikarya</taxon>
        <taxon>Basidiomycota</taxon>
        <taxon>Agaricomycotina</taxon>
        <taxon>Agaricomycetes</taxon>
        <taxon>Agaricomycetidae</taxon>
        <taxon>Agaricales</taxon>
        <taxon>Marasmiineae</taxon>
        <taxon>Mycenaceae</taxon>
        <taxon>Favolaschia</taxon>
    </lineage>
</organism>
<comment type="caution">
    <text evidence="1">The sequence shown here is derived from an EMBL/GenBank/DDBJ whole genome shotgun (WGS) entry which is preliminary data.</text>
</comment>
<dbReference type="EMBL" id="JAWWNJ010000003">
    <property type="protein sequence ID" value="KAK7059496.1"/>
    <property type="molecule type" value="Genomic_DNA"/>
</dbReference>
<keyword evidence="2" id="KW-1185">Reference proteome</keyword>
<proteinExistence type="predicted"/>
<gene>
    <name evidence="1" type="ORF">R3P38DRAFT_3167904</name>
</gene>
<protein>
    <submittedName>
        <fullName evidence="1">Uncharacterized protein</fullName>
    </submittedName>
</protein>
<evidence type="ECO:0000313" key="2">
    <source>
        <dbReference type="Proteomes" id="UP001362999"/>
    </source>
</evidence>
<sequence length="165" mass="18329">MANNIMNFMTLPLHSERALSVAEGDVEFAQRLLAFLDDTISNSIPPDPAPDLEVPSGTHHPCPVRGIPADGSPENDVKRQKDMHYLASKCQQHEHSKTCFKYWRGPPEPKTCRFDLHEDNARPVSTFAVLLHASALHIPCVALASVAKFHPGDEDPVVRLQLFCL</sequence>
<accession>A0AAW0E4X4</accession>